<evidence type="ECO:0000256" key="1">
    <source>
        <dbReference type="ARBA" id="ARBA00022741"/>
    </source>
</evidence>
<dbReference type="InterPro" id="IPR003593">
    <property type="entry name" value="AAA+_ATPase"/>
</dbReference>
<dbReference type="InterPro" id="IPR027417">
    <property type="entry name" value="P-loop_NTPase"/>
</dbReference>
<protein>
    <submittedName>
        <fullName evidence="4">ABC transporter related protein</fullName>
    </submittedName>
</protein>
<evidence type="ECO:0000313" key="5">
    <source>
        <dbReference type="Proteomes" id="UP000002573"/>
    </source>
</evidence>
<dbReference type="InterPro" id="IPR015854">
    <property type="entry name" value="ABC_transpr_LolD-like"/>
</dbReference>
<sequence>MIIELRNICFTRGSEHILRNIYLSIEEKENVVVRGRSGVGKTTLAMISALLLKPSSGEIMFVGRKITKLRDHERSMLRLKHIGYIDQYYKLLPNLTVLDNIILPLRLMGWKKQEAENEALNLIKQLGIYNVRDKYPLQISGGQKQRAAIARALVKKPKLIIADEPFSNLDEETMHQIMMLLKNYVENNHAGILITTTDLYTKYISNKEYLLEKTTLKKK</sequence>
<dbReference type="PROSITE" id="PS50893">
    <property type="entry name" value="ABC_TRANSPORTER_2"/>
    <property type="match status" value="1"/>
</dbReference>
<dbReference type="SUPFAM" id="SSF52540">
    <property type="entry name" value="P-loop containing nucleoside triphosphate hydrolases"/>
    <property type="match status" value="1"/>
</dbReference>
<dbReference type="PANTHER" id="PTHR24220">
    <property type="entry name" value="IMPORT ATP-BINDING PROTEIN"/>
    <property type="match status" value="1"/>
</dbReference>
<keyword evidence="1" id="KW-0547">Nucleotide-binding</keyword>
<organism evidence="4 5">
    <name type="scientific">Staphylothermus hellenicus (strain DSM 12710 / JCM 10830 / BK20S6-10-b1 / P8)</name>
    <dbReference type="NCBI Taxonomy" id="591019"/>
    <lineage>
        <taxon>Archaea</taxon>
        <taxon>Thermoproteota</taxon>
        <taxon>Thermoprotei</taxon>
        <taxon>Desulfurococcales</taxon>
        <taxon>Desulfurococcaceae</taxon>
        <taxon>Staphylothermus</taxon>
    </lineage>
</organism>
<reference evidence="5" key="1">
    <citation type="submission" date="2010-05" db="EMBL/GenBank/DDBJ databases">
        <title>Complete sequence of Staphylothermus hellenicus DSM 12710.</title>
        <authorList>
            <consortium name="US DOE Joint Genome Institute"/>
            <person name="Lucas S."/>
            <person name="Copeland A."/>
            <person name="Lapidus A."/>
            <person name="Cheng J.-F."/>
            <person name="Bruce D."/>
            <person name="Goodwin L."/>
            <person name="Pitluck S."/>
            <person name="Davenport K."/>
            <person name="Detter J.C."/>
            <person name="Han C."/>
            <person name="Tapia R."/>
            <person name="Larimer F."/>
            <person name="Land M."/>
            <person name="Hauser L."/>
            <person name="Kyrpides N."/>
            <person name="Mikhailova N."/>
            <person name="Anderson I.J."/>
            <person name="Woyke T."/>
        </authorList>
    </citation>
    <scope>NUCLEOTIDE SEQUENCE [LARGE SCALE GENOMIC DNA]</scope>
    <source>
        <strain evidence="5">DSM 12710 / JCM 10830 / BK20S6-10-b1 / P8</strain>
    </source>
</reference>
<dbReference type="AlphaFoldDB" id="D7D874"/>
<evidence type="ECO:0000259" key="3">
    <source>
        <dbReference type="PROSITE" id="PS50893"/>
    </source>
</evidence>
<dbReference type="Pfam" id="PF00005">
    <property type="entry name" value="ABC_tran"/>
    <property type="match status" value="1"/>
</dbReference>
<reference evidence="4 5" key="2">
    <citation type="journal article" date="2011" name="Stand. Genomic Sci.">
        <title>Complete genome sequence of Staphylothermus hellenicus P8.</title>
        <authorList>
            <person name="Anderson I."/>
            <person name="Wirth R."/>
            <person name="Lucas S."/>
            <person name="Copeland A."/>
            <person name="Lapidus A."/>
            <person name="Cheng J.F."/>
            <person name="Goodwin L."/>
            <person name="Pitluck S."/>
            <person name="Davenport K."/>
            <person name="Detter J.C."/>
            <person name="Han C."/>
            <person name="Tapia R."/>
            <person name="Land M."/>
            <person name="Hauser L."/>
            <person name="Pati A."/>
            <person name="Mikhailova N."/>
            <person name="Woyke T."/>
            <person name="Klenk H.P."/>
            <person name="Kyrpides N."/>
            <person name="Ivanova N."/>
        </authorList>
    </citation>
    <scope>NUCLEOTIDE SEQUENCE [LARGE SCALE GENOMIC DNA]</scope>
    <source>
        <strain evidence="5">DSM 12710 / JCM 10830 / BK20S6-10-b1 / P8</strain>
    </source>
</reference>
<dbReference type="GeneID" id="9234149"/>
<dbReference type="RefSeq" id="WP_013143168.1">
    <property type="nucleotide sequence ID" value="NC_014205.1"/>
</dbReference>
<accession>D7D874</accession>
<dbReference type="KEGG" id="shc:Shell_0860"/>
<dbReference type="Gene3D" id="3.40.50.300">
    <property type="entry name" value="P-loop containing nucleotide triphosphate hydrolases"/>
    <property type="match status" value="1"/>
</dbReference>
<keyword evidence="5" id="KW-1185">Reference proteome</keyword>
<dbReference type="GO" id="GO:0022857">
    <property type="term" value="F:transmembrane transporter activity"/>
    <property type="evidence" value="ECO:0007669"/>
    <property type="project" value="TreeGrafter"/>
</dbReference>
<keyword evidence="2" id="KW-0067">ATP-binding</keyword>
<dbReference type="SMART" id="SM00382">
    <property type="entry name" value="AAA"/>
    <property type="match status" value="1"/>
</dbReference>
<dbReference type="STRING" id="591019.Shell_0860"/>
<name>D7D874_STAHD</name>
<dbReference type="eggNOG" id="arCOG00922">
    <property type="taxonomic scope" value="Archaea"/>
</dbReference>
<dbReference type="GO" id="GO:0016887">
    <property type="term" value="F:ATP hydrolysis activity"/>
    <property type="evidence" value="ECO:0007669"/>
    <property type="project" value="InterPro"/>
</dbReference>
<dbReference type="InterPro" id="IPR003439">
    <property type="entry name" value="ABC_transporter-like_ATP-bd"/>
</dbReference>
<dbReference type="HOGENOM" id="CLU_000604_1_22_2"/>
<feature type="domain" description="ABC transporter" evidence="3">
    <location>
        <begin position="3"/>
        <end position="219"/>
    </location>
</feature>
<gene>
    <name evidence="4" type="ordered locus">Shell_0860</name>
</gene>
<dbReference type="Proteomes" id="UP000002573">
    <property type="component" value="Chromosome"/>
</dbReference>
<dbReference type="GO" id="GO:0005524">
    <property type="term" value="F:ATP binding"/>
    <property type="evidence" value="ECO:0007669"/>
    <property type="project" value="UniProtKB-KW"/>
</dbReference>
<dbReference type="EMBL" id="CP002051">
    <property type="protein sequence ID" value="ADI31970.1"/>
    <property type="molecule type" value="Genomic_DNA"/>
</dbReference>
<dbReference type="OrthoDB" id="10909at2157"/>
<dbReference type="GO" id="GO:0005886">
    <property type="term" value="C:plasma membrane"/>
    <property type="evidence" value="ECO:0007669"/>
    <property type="project" value="TreeGrafter"/>
</dbReference>
<dbReference type="InterPro" id="IPR017871">
    <property type="entry name" value="ABC_transporter-like_CS"/>
</dbReference>
<dbReference type="PROSITE" id="PS00211">
    <property type="entry name" value="ABC_TRANSPORTER_1"/>
    <property type="match status" value="1"/>
</dbReference>
<evidence type="ECO:0000256" key="2">
    <source>
        <dbReference type="ARBA" id="ARBA00022840"/>
    </source>
</evidence>
<evidence type="ECO:0000313" key="4">
    <source>
        <dbReference type="EMBL" id="ADI31970.1"/>
    </source>
</evidence>
<proteinExistence type="predicted"/>